<name>A0A4U8V5N6_STECR</name>
<dbReference type="EMBL" id="AZBU02000001">
    <property type="protein sequence ID" value="TMS39447.1"/>
    <property type="molecule type" value="Genomic_DNA"/>
</dbReference>
<protein>
    <recommendedName>
        <fullName evidence="3">DUF19 domain-containing protein</fullName>
    </recommendedName>
</protein>
<dbReference type="EMBL" id="CM016762">
    <property type="protein sequence ID" value="TMS39447.1"/>
    <property type="molecule type" value="Genomic_DNA"/>
</dbReference>
<dbReference type="AlphaFoldDB" id="A0A4U8V5N6"/>
<organism evidence="1 2">
    <name type="scientific">Steinernema carpocapsae</name>
    <name type="common">Entomopathogenic nematode</name>
    <dbReference type="NCBI Taxonomy" id="34508"/>
    <lineage>
        <taxon>Eukaryota</taxon>
        <taxon>Metazoa</taxon>
        <taxon>Ecdysozoa</taxon>
        <taxon>Nematoda</taxon>
        <taxon>Chromadorea</taxon>
        <taxon>Rhabditida</taxon>
        <taxon>Tylenchina</taxon>
        <taxon>Panagrolaimomorpha</taxon>
        <taxon>Strongyloidoidea</taxon>
        <taxon>Steinernematidae</taxon>
        <taxon>Steinernema</taxon>
    </lineage>
</organism>
<dbReference type="Proteomes" id="UP000298663">
    <property type="component" value="Chromosome X"/>
</dbReference>
<gene>
    <name evidence="1" type="ORF">L596_005969</name>
</gene>
<dbReference type="STRING" id="34508.A0A4U8V5N6"/>
<sequence length="212" mass="24133">MAFRRAGSRSSHRLPLNDLRFGKPGHNTECQGVQLQMCTSRFTQFIGYNTTNLWKEDPQLLLTFLQQKMAQDVGKADGLVTICNGLENLIDCLGPDNYKLCLRPPNMVKQGTTEEFNFRMVGTLDMFSFQCGAGFFTAVAEEFSCIQRIILHYSKTLDGCRQTYYRNLLENPENNCQIIRDLGYCTINVFANAECHVTQRGDLWWACEGQVA</sequence>
<comment type="caution">
    <text evidence="1">The sequence shown here is derived from an EMBL/GenBank/DDBJ whole genome shotgun (WGS) entry which is preliminary data.</text>
</comment>
<dbReference type="OrthoDB" id="5823675at2759"/>
<proteinExistence type="predicted"/>
<reference evidence="1 2" key="1">
    <citation type="journal article" date="2015" name="Genome Biol.">
        <title>Comparative genomics of Steinernema reveals deeply conserved gene regulatory networks.</title>
        <authorList>
            <person name="Dillman A.R."/>
            <person name="Macchietto M."/>
            <person name="Porter C.F."/>
            <person name="Rogers A."/>
            <person name="Williams B."/>
            <person name="Antoshechkin I."/>
            <person name="Lee M.M."/>
            <person name="Goodwin Z."/>
            <person name="Lu X."/>
            <person name="Lewis E.E."/>
            <person name="Goodrich-Blair H."/>
            <person name="Stock S.P."/>
            <person name="Adams B.J."/>
            <person name="Sternberg P.W."/>
            <person name="Mortazavi A."/>
        </authorList>
    </citation>
    <scope>NUCLEOTIDE SEQUENCE [LARGE SCALE GENOMIC DNA]</scope>
    <source>
        <strain evidence="1 2">ALL</strain>
    </source>
</reference>
<accession>A0A4U8V5N6</accession>
<evidence type="ECO:0000313" key="2">
    <source>
        <dbReference type="Proteomes" id="UP000298663"/>
    </source>
</evidence>
<evidence type="ECO:0000313" key="1">
    <source>
        <dbReference type="EMBL" id="TMS39447.1"/>
    </source>
</evidence>
<reference evidence="1 2" key="2">
    <citation type="journal article" date="2019" name="G3 (Bethesda)">
        <title>Hybrid Assembly of the Genome of the Entomopathogenic Nematode Steinernema carpocapsae Identifies the X-Chromosome.</title>
        <authorList>
            <person name="Serra L."/>
            <person name="Macchietto M."/>
            <person name="Macias-Munoz A."/>
            <person name="McGill C.J."/>
            <person name="Rodriguez I.M."/>
            <person name="Rodriguez B."/>
            <person name="Murad R."/>
            <person name="Mortazavi A."/>
        </authorList>
    </citation>
    <scope>NUCLEOTIDE SEQUENCE [LARGE SCALE GENOMIC DNA]</scope>
    <source>
        <strain evidence="1 2">ALL</strain>
    </source>
</reference>
<keyword evidence="2" id="KW-1185">Reference proteome</keyword>
<dbReference type="PANTHER" id="PTHR34311">
    <property type="entry name" value="PROTEIN CBG21698-RELATED"/>
    <property type="match status" value="1"/>
</dbReference>
<evidence type="ECO:0008006" key="3">
    <source>
        <dbReference type="Google" id="ProtNLM"/>
    </source>
</evidence>